<evidence type="ECO:0000256" key="1">
    <source>
        <dbReference type="ARBA" id="ARBA00022614"/>
    </source>
</evidence>
<accession>A0AA86VRI6</accession>
<dbReference type="Pfam" id="PF08263">
    <property type="entry name" value="LRRNT_2"/>
    <property type="match status" value="1"/>
</dbReference>
<feature type="compositionally biased region" description="Pro residues" evidence="8">
    <location>
        <begin position="289"/>
        <end position="306"/>
    </location>
</feature>
<dbReference type="GO" id="GO:0005524">
    <property type="term" value="F:ATP binding"/>
    <property type="evidence" value="ECO:0007669"/>
    <property type="project" value="InterPro"/>
</dbReference>
<dbReference type="PANTHER" id="PTHR46084">
    <property type="entry name" value="PROTEIN MALE DISCOVERER 2"/>
    <property type="match status" value="1"/>
</dbReference>
<evidence type="ECO:0000256" key="6">
    <source>
        <dbReference type="ARBA" id="ARBA00023136"/>
    </source>
</evidence>
<keyword evidence="4" id="KW-0677">Repeat</keyword>
<dbReference type="Proteomes" id="UP001189624">
    <property type="component" value="Chromosome 6"/>
</dbReference>
<feature type="region of interest" description="Disordered" evidence="8">
    <location>
        <begin position="227"/>
        <end position="333"/>
    </location>
</feature>
<dbReference type="InterPro" id="IPR000719">
    <property type="entry name" value="Prot_kinase_dom"/>
</dbReference>
<dbReference type="Pfam" id="PF07714">
    <property type="entry name" value="PK_Tyr_Ser-Thr"/>
    <property type="match status" value="1"/>
</dbReference>
<dbReference type="EMBL" id="OY731403">
    <property type="protein sequence ID" value="CAJ1960443.1"/>
    <property type="molecule type" value="Genomic_DNA"/>
</dbReference>
<dbReference type="InterPro" id="IPR013210">
    <property type="entry name" value="LRR_N_plant-typ"/>
</dbReference>
<keyword evidence="1" id="KW-0433">Leucine-rich repeat</keyword>
<dbReference type="AlphaFoldDB" id="A0AA86VRI6"/>
<dbReference type="InterPro" id="IPR001245">
    <property type="entry name" value="Ser-Thr/Tyr_kinase_cat_dom"/>
</dbReference>
<evidence type="ECO:0000256" key="8">
    <source>
        <dbReference type="SAM" id="MobiDB-lite"/>
    </source>
</evidence>
<evidence type="ECO:0000313" key="11">
    <source>
        <dbReference type="EMBL" id="CAJ1960443.1"/>
    </source>
</evidence>
<dbReference type="SUPFAM" id="SSF56112">
    <property type="entry name" value="Protein kinase-like (PK-like)"/>
    <property type="match status" value="1"/>
</dbReference>
<feature type="transmembrane region" description="Helical" evidence="9">
    <location>
        <begin position="338"/>
        <end position="360"/>
    </location>
</feature>
<dbReference type="GO" id="GO:0004672">
    <property type="term" value="F:protein kinase activity"/>
    <property type="evidence" value="ECO:0007669"/>
    <property type="project" value="InterPro"/>
</dbReference>
<dbReference type="InterPro" id="IPR001611">
    <property type="entry name" value="Leu-rich_rpt"/>
</dbReference>
<feature type="domain" description="Protein kinase" evidence="10">
    <location>
        <begin position="400"/>
        <end position="663"/>
    </location>
</feature>
<dbReference type="PROSITE" id="PS50011">
    <property type="entry name" value="PROTEIN_KINASE_DOM"/>
    <property type="match status" value="1"/>
</dbReference>
<evidence type="ECO:0000256" key="2">
    <source>
        <dbReference type="ARBA" id="ARBA00022692"/>
    </source>
</evidence>
<evidence type="ECO:0000256" key="9">
    <source>
        <dbReference type="SAM" id="Phobius"/>
    </source>
</evidence>
<dbReference type="InterPro" id="IPR011009">
    <property type="entry name" value="Kinase-like_dom_sf"/>
</dbReference>
<evidence type="ECO:0000256" key="3">
    <source>
        <dbReference type="ARBA" id="ARBA00022729"/>
    </source>
</evidence>
<dbReference type="InterPro" id="IPR032675">
    <property type="entry name" value="LRR_dom_sf"/>
</dbReference>
<evidence type="ECO:0000313" key="12">
    <source>
        <dbReference type="Proteomes" id="UP001189624"/>
    </source>
</evidence>
<keyword evidence="3" id="KW-0732">Signal</keyword>
<keyword evidence="5 9" id="KW-1133">Transmembrane helix</keyword>
<dbReference type="PANTHER" id="PTHR46084:SF14">
    <property type="entry name" value="PROTEIN KINASE DOMAIN-CONTAINING PROTEIN"/>
    <property type="match status" value="1"/>
</dbReference>
<dbReference type="Gene3D" id="3.30.200.20">
    <property type="entry name" value="Phosphorylase Kinase, domain 1"/>
    <property type="match status" value="1"/>
</dbReference>
<dbReference type="GO" id="GO:0012505">
    <property type="term" value="C:endomembrane system"/>
    <property type="evidence" value="ECO:0007669"/>
    <property type="project" value="UniProtKB-SubCell"/>
</dbReference>
<proteinExistence type="predicted"/>
<sequence>MMEERWRFITRWKLLRVLLSVVSLLSSFTMEPVWCSTLNSEGLGLQKMREKVVRDPLGGLRSWNSRGVVDHCSWFGVECSHGHVVSLNLKDLCLHGTLAPEIGKLVHIKSIILRNNSFHGEIPKEILQLEELEVLDLGYNNFSGPFPSEELGSNPSLTTLLLDNNGHLSYLTPEVYKLKTFSEMHVDEEQLSGPTTREAYVTKSNIRHIGQHGDPTHRRELLQAANGAERGDDDKETLSPSPFPSSLSPLSEPFSPSPSESPSDSPTSPELSPSPSPSLSGFFFSLSPSPSPMVAPTPDTSPPENPPLVVSTPPQSNWVSMPSPASSANSSNPNQHTVIMWSTVGGLSLILVSAIVFLCFRSNKVVTVKPWATGLSGQLQKAFLSGVPSLKRTELEVACEYFSNIIGSLPDGTVYKGTLSSGVEIAVVSSAVTSSQNWSKNMESQFRKKIAMLSRVNHKNFVNLIGYCEENKPFTRMMVFEYAPNGTLFEHLHVKEAERLDWGMRKRIAMGIAYCLEHIHQLTPPIAYKNIQSSSIYLTEDYAAKLSDLSFWTDIVSTKKGFESTQLLETASEYIKANVYSFGVLLFELITGRIPFAVENGLFDDWAAEYIKGQPLRDVVDSNLSSLQANEIEKWEEVINICVDPDPEKRPTMKEVTSKLKEITSIGHDGATPKASPLWWAEIEIMSTDLSSDVNP</sequence>
<feature type="compositionally biased region" description="Low complexity" evidence="8">
    <location>
        <begin position="322"/>
        <end position="333"/>
    </location>
</feature>
<keyword evidence="2 9" id="KW-0812">Transmembrane</keyword>
<protein>
    <recommendedName>
        <fullName evidence="10">Protein kinase domain-containing protein</fullName>
    </recommendedName>
</protein>
<name>A0AA86VRI6_9FABA</name>
<evidence type="ECO:0000256" key="5">
    <source>
        <dbReference type="ARBA" id="ARBA00022989"/>
    </source>
</evidence>
<dbReference type="Gene3D" id="3.80.10.10">
    <property type="entry name" value="Ribonuclease Inhibitor"/>
    <property type="match status" value="1"/>
</dbReference>
<keyword evidence="6 9" id="KW-0472">Membrane</keyword>
<comment type="subcellular location">
    <subcellularLocation>
        <location evidence="7">Endomembrane system</location>
        <topology evidence="7">Single-pass type I membrane protein</topology>
    </subcellularLocation>
</comment>
<dbReference type="SUPFAM" id="SSF52058">
    <property type="entry name" value="L domain-like"/>
    <property type="match status" value="1"/>
</dbReference>
<evidence type="ECO:0000256" key="7">
    <source>
        <dbReference type="ARBA" id="ARBA00046288"/>
    </source>
</evidence>
<feature type="compositionally biased region" description="Low complexity" evidence="8">
    <location>
        <begin position="238"/>
        <end position="288"/>
    </location>
</feature>
<evidence type="ECO:0000259" key="10">
    <source>
        <dbReference type="PROSITE" id="PS50011"/>
    </source>
</evidence>
<evidence type="ECO:0000256" key="4">
    <source>
        <dbReference type="ARBA" id="ARBA00022737"/>
    </source>
</evidence>
<dbReference type="Pfam" id="PF00560">
    <property type="entry name" value="LRR_1"/>
    <property type="match status" value="1"/>
</dbReference>
<organism evidence="11 12">
    <name type="scientific">Sphenostylis stenocarpa</name>
    <dbReference type="NCBI Taxonomy" id="92480"/>
    <lineage>
        <taxon>Eukaryota</taxon>
        <taxon>Viridiplantae</taxon>
        <taxon>Streptophyta</taxon>
        <taxon>Embryophyta</taxon>
        <taxon>Tracheophyta</taxon>
        <taxon>Spermatophyta</taxon>
        <taxon>Magnoliopsida</taxon>
        <taxon>eudicotyledons</taxon>
        <taxon>Gunneridae</taxon>
        <taxon>Pentapetalae</taxon>
        <taxon>rosids</taxon>
        <taxon>fabids</taxon>
        <taxon>Fabales</taxon>
        <taxon>Fabaceae</taxon>
        <taxon>Papilionoideae</taxon>
        <taxon>50 kb inversion clade</taxon>
        <taxon>NPAAA clade</taxon>
        <taxon>indigoferoid/millettioid clade</taxon>
        <taxon>Phaseoleae</taxon>
        <taxon>Sphenostylis</taxon>
    </lineage>
</organism>
<dbReference type="Gene3D" id="1.10.510.10">
    <property type="entry name" value="Transferase(Phosphotransferase) domain 1"/>
    <property type="match status" value="1"/>
</dbReference>
<keyword evidence="12" id="KW-1185">Reference proteome</keyword>
<dbReference type="Gramene" id="rna-AYBTSS11_LOCUS18195">
    <property type="protein sequence ID" value="CAJ1960443.1"/>
    <property type="gene ID" value="gene-AYBTSS11_LOCUS18195"/>
</dbReference>
<gene>
    <name evidence="11" type="ORF">AYBTSS11_LOCUS18195</name>
</gene>
<reference evidence="11" key="1">
    <citation type="submission" date="2023-10" db="EMBL/GenBank/DDBJ databases">
        <authorList>
            <person name="Domelevo Entfellner J.-B."/>
        </authorList>
    </citation>
    <scope>NUCLEOTIDE SEQUENCE</scope>
</reference>
<dbReference type="FunFam" id="3.80.10.10:FF:000129">
    <property type="entry name" value="Leucine-rich repeat receptor-like kinase"/>
    <property type="match status" value="1"/>
</dbReference>
<dbReference type="FunFam" id="3.30.200.20:FF:000489">
    <property type="entry name" value="Inactive receptor-like serine/threonine-protein kinase"/>
    <property type="match status" value="1"/>
</dbReference>